<dbReference type="EMBL" id="CP114588">
    <property type="protein sequence ID" value="WBA07796.1"/>
    <property type="molecule type" value="Genomic_DNA"/>
</dbReference>
<name>A0AA47KJ15_9GAMM</name>
<accession>A0AA47KJ15</accession>
<dbReference type="Gene3D" id="3.75.10.10">
    <property type="entry name" value="L-arginine/glycine Amidinotransferase, Chain A"/>
    <property type="match status" value="1"/>
</dbReference>
<proteinExistence type="predicted"/>
<sequence length="328" mass="36473">MAFLASCDTQYPLTHPHAASAVVMVPPLHFKFNAQTSEDNGFQHAPSLPDEEVKTRAMAEFNNMVMILRRHGIDVVVMEYPESDPATPDAVFPNNWFSTLPSGELYLYPMACPNRQLEVKPERLMAALDRAGYAVNHVHKVKCHDKDDAFLESTGAMVIDHLNQRVYAALSHRCDSILLTEWAAKVGMRQVVSFNTEMSDGNPVYHTNVMMAVGEEFAVVCDEVIEAGQRDLVCNTLSQDKTLVSISESQMNQLCGNILQLRNRYGESLIVMSLSAYSAFTEEQKRTLRQFGKLVPIDVNTIETVGGGSVRCMMGEVFLPRHQAAISG</sequence>
<dbReference type="SUPFAM" id="SSF55909">
    <property type="entry name" value="Pentein"/>
    <property type="match status" value="1"/>
</dbReference>
<dbReference type="InterPro" id="IPR014541">
    <property type="entry name" value="Amdntrnsf_FN0238"/>
</dbReference>
<dbReference type="PANTHER" id="PTHR43224:SF1">
    <property type="entry name" value="AMIDINOTRANSFERASE"/>
    <property type="match status" value="1"/>
</dbReference>
<evidence type="ECO:0000313" key="1">
    <source>
        <dbReference type="EMBL" id="WBA07796.1"/>
    </source>
</evidence>
<dbReference type="AlphaFoldDB" id="A0AA47KJ15"/>
<dbReference type="PANTHER" id="PTHR43224">
    <property type="entry name" value="AMIDINOTRANSFERASE"/>
    <property type="match status" value="1"/>
</dbReference>
<reference evidence="1" key="1">
    <citation type="submission" date="2022-09" db="EMBL/GenBank/DDBJ databases">
        <authorList>
            <person name="Li Z.-J."/>
        </authorList>
    </citation>
    <scope>NUCLEOTIDE SEQUENCE</scope>
    <source>
        <strain evidence="1">TGB11</strain>
    </source>
</reference>
<dbReference type="Proteomes" id="UP001164748">
    <property type="component" value="Chromosome"/>
</dbReference>
<dbReference type="RefSeq" id="WP_269578390.1">
    <property type="nucleotide sequence ID" value="NZ_CP114588.1"/>
</dbReference>
<protein>
    <submittedName>
        <fullName evidence="1">Arginine deiminase-related protein</fullName>
    </submittedName>
</protein>
<organism evidence="1 2">
    <name type="scientific">Salinivibrio kushneri</name>
    <dbReference type="NCBI Taxonomy" id="1908198"/>
    <lineage>
        <taxon>Bacteria</taxon>
        <taxon>Pseudomonadati</taxon>
        <taxon>Pseudomonadota</taxon>
        <taxon>Gammaproteobacteria</taxon>
        <taxon>Vibrionales</taxon>
        <taxon>Vibrionaceae</taxon>
        <taxon>Salinivibrio</taxon>
    </lineage>
</organism>
<dbReference type="Pfam" id="PF19420">
    <property type="entry name" value="DDAH_eukar"/>
    <property type="match status" value="1"/>
</dbReference>
<gene>
    <name evidence="1" type="ORF">N8M53_07970</name>
</gene>
<evidence type="ECO:0000313" key="2">
    <source>
        <dbReference type="Proteomes" id="UP001164748"/>
    </source>
</evidence>
<dbReference type="PIRSF" id="PIRSF028188">
    <property type="entry name" value="Amdntrnsf_FN0238"/>
    <property type="match status" value="1"/>
</dbReference>